<keyword evidence="2" id="KW-1185">Reference proteome</keyword>
<accession>A0ACC3BH03</accession>
<evidence type="ECO:0000313" key="2">
    <source>
        <dbReference type="Proteomes" id="UP001177260"/>
    </source>
</evidence>
<name>A0ACC3BH03_9EURO</name>
<dbReference type="EMBL" id="JAOPJF010000001">
    <property type="protein sequence ID" value="KAK1150221.1"/>
    <property type="molecule type" value="Genomic_DNA"/>
</dbReference>
<protein>
    <submittedName>
        <fullName evidence="1">Uncharacterized protein</fullName>
    </submittedName>
</protein>
<evidence type="ECO:0000313" key="1">
    <source>
        <dbReference type="EMBL" id="KAK1150221.1"/>
    </source>
</evidence>
<gene>
    <name evidence="1" type="ORF">N8T08_000123</name>
</gene>
<organism evidence="1 2">
    <name type="scientific">Aspergillus melleus</name>
    <dbReference type="NCBI Taxonomy" id="138277"/>
    <lineage>
        <taxon>Eukaryota</taxon>
        <taxon>Fungi</taxon>
        <taxon>Dikarya</taxon>
        <taxon>Ascomycota</taxon>
        <taxon>Pezizomycotina</taxon>
        <taxon>Eurotiomycetes</taxon>
        <taxon>Eurotiomycetidae</taxon>
        <taxon>Eurotiales</taxon>
        <taxon>Aspergillaceae</taxon>
        <taxon>Aspergillus</taxon>
        <taxon>Aspergillus subgen. Circumdati</taxon>
    </lineage>
</organism>
<reference evidence="1 2" key="1">
    <citation type="journal article" date="2023" name="ACS Omega">
        <title>Identification of the Neoaspergillic Acid Biosynthesis Gene Cluster by Establishing an In Vitro CRISPR-Ribonucleoprotein Genetic System in Aspergillus melleus.</title>
        <authorList>
            <person name="Yuan B."/>
            <person name="Grau M.F."/>
            <person name="Murata R.M."/>
            <person name="Torok T."/>
            <person name="Venkateswaran K."/>
            <person name="Stajich J.E."/>
            <person name="Wang C.C.C."/>
        </authorList>
    </citation>
    <scope>NUCLEOTIDE SEQUENCE [LARGE SCALE GENOMIC DNA]</scope>
    <source>
        <strain evidence="1 2">IMV 1140</strain>
    </source>
</reference>
<sequence length="292" mass="32922">MDAAKPTFSRRKARTGCLTCKSRVTNRNRSAYGDWAPVFFQLGHNEASVKDAITALASLHESLEPNMTCPLVRNSLRHAGTAVQVLALEHYTQVMKSLRIEPLNMASKPDLTMILCILFICFEQLRSGDAASFLHLTAGLKLIYWWRLTTKNYTKLKDYSRPTLELMNEKITFILQRLRVQFALCMDSRHTVSYTRMTPCLPAPAIPSSYASLDLARKDFDRAMSYAVSILESDSMMDSQRPCASPTLILQQWKDALDASTFATESTAQACARRILELYYHAPAIITDTYGT</sequence>
<proteinExistence type="predicted"/>
<dbReference type="Proteomes" id="UP001177260">
    <property type="component" value="Unassembled WGS sequence"/>
</dbReference>
<comment type="caution">
    <text evidence="1">The sequence shown here is derived from an EMBL/GenBank/DDBJ whole genome shotgun (WGS) entry which is preliminary data.</text>
</comment>